<dbReference type="Proteomes" id="UP001595816">
    <property type="component" value="Unassembled WGS sequence"/>
</dbReference>
<evidence type="ECO:0000313" key="2">
    <source>
        <dbReference type="EMBL" id="MFC4129973.1"/>
    </source>
</evidence>
<name>A0ABV8LH94_9ACTN</name>
<dbReference type="RefSeq" id="WP_253755605.1">
    <property type="nucleotide sequence ID" value="NZ_JAMZDZ010000001.1"/>
</dbReference>
<dbReference type="InterPro" id="IPR038901">
    <property type="entry name" value="HEXDC-like"/>
</dbReference>
<dbReference type="InterPro" id="IPR017853">
    <property type="entry name" value="GH"/>
</dbReference>
<dbReference type="EMBL" id="JBHSAY010000004">
    <property type="protein sequence ID" value="MFC4129973.1"/>
    <property type="molecule type" value="Genomic_DNA"/>
</dbReference>
<evidence type="ECO:0000259" key="1">
    <source>
        <dbReference type="Pfam" id="PF18088"/>
    </source>
</evidence>
<reference evidence="3" key="1">
    <citation type="journal article" date="2019" name="Int. J. Syst. Evol. Microbiol.">
        <title>The Global Catalogue of Microorganisms (GCM) 10K type strain sequencing project: providing services to taxonomists for standard genome sequencing and annotation.</title>
        <authorList>
            <consortium name="The Broad Institute Genomics Platform"/>
            <consortium name="The Broad Institute Genome Sequencing Center for Infectious Disease"/>
            <person name="Wu L."/>
            <person name="Ma J."/>
        </authorList>
    </citation>
    <scope>NUCLEOTIDE SEQUENCE [LARGE SCALE GENOMIC DNA]</scope>
    <source>
        <strain evidence="3">CGMCC 4.7289</strain>
    </source>
</reference>
<evidence type="ECO:0000313" key="3">
    <source>
        <dbReference type="Proteomes" id="UP001595816"/>
    </source>
</evidence>
<feature type="domain" description="Glycoside Hydrolase 20C C-terminal" evidence="1">
    <location>
        <begin position="428"/>
        <end position="613"/>
    </location>
</feature>
<dbReference type="CDD" id="cd06565">
    <property type="entry name" value="GH20_GcnA-like"/>
    <property type="match status" value="1"/>
</dbReference>
<dbReference type="SUPFAM" id="SSF51445">
    <property type="entry name" value="(Trans)glycosidases"/>
    <property type="match status" value="1"/>
</dbReference>
<sequence>MLHVEADPPAELSGGLRDLVQAFPHRMRTAGPGEPAVRFTPDPDLVRGYATTAEGAGWHIRYDRPCDAYRALGTLAGGNPHQAGTQFESLGVMLDVSRNAVLRPATIFELLCRYALMGVNQLWLYLEDTYSVPDEPMIGYARGRYTADELRAIDDAADRLGIEVIPCVQTLGHLEQLLQWPQYFALRDTDRVIVAGADDTYALIGRMLDAATSPLRSNRIHIGLDEAHGVGTGGYRSRFGDRPPFEILSEHLAKVSAMCAQRGLSPMIWSDMYFRLGSATGDYYDPATEIPAWVTDAMPPGVGLVYWDYEHTDPAFYRNWIGKHRTSLGGPPVFAAGVWTHHRMWAQLPRSLATISAGMAAARDCGLTEAVVTMWGNDGTECDLYSALPGVQTFADAGYVRAVPSLAAGSSDDIAANLLGSAGISLDDWIAASAVDVLPPVTALPSDPAAARWTGNAGKWLLWHDPVLSFLTATLPDELPDHYRALADRLSAAATRSADDAPLAFPAALAETLADKADLHLRTGPAYRRGDHGEIRDIADTLLPRLTDRIRRLHAVHRDTWHARNKPFGWDVVDRRYGGLLARLEHLDRLLREWLADPNRPIEELADPPEVVFPEGAHTRCLTHARVASPSFIH</sequence>
<accession>A0ABV8LH94</accession>
<gene>
    <name evidence="2" type="ORF">ACFOZ4_05080</name>
</gene>
<keyword evidence="3" id="KW-1185">Reference proteome</keyword>
<dbReference type="PANTHER" id="PTHR21040:SF8">
    <property type="entry name" value="BCDNA.GH04120"/>
    <property type="match status" value="1"/>
</dbReference>
<comment type="caution">
    <text evidence="2">The sequence shown here is derived from an EMBL/GenBank/DDBJ whole genome shotgun (WGS) entry which is preliminary data.</text>
</comment>
<proteinExistence type="predicted"/>
<dbReference type="InterPro" id="IPR041063">
    <property type="entry name" value="Glyco_H_20C_C"/>
</dbReference>
<protein>
    <submittedName>
        <fullName evidence="2">Beta-N-acetylhexosaminidase</fullName>
    </submittedName>
</protein>
<dbReference type="Pfam" id="PF18088">
    <property type="entry name" value="Glyco_H_20C_C"/>
    <property type="match status" value="1"/>
</dbReference>
<dbReference type="Gene3D" id="3.20.20.80">
    <property type="entry name" value="Glycosidases"/>
    <property type="match status" value="1"/>
</dbReference>
<organism evidence="2 3">
    <name type="scientific">Hamadaea flava</name>
    <dbReference type="NCBI Taxonomy" id="1742688"/>
    <lineage>
        <taxon>Bacteria</taxon>
        <taxon>Bacillati</taxon>
        <taxon>Actinomycetota</taxon>
        <taxon>Actinomycetes</taxon>
        <taxon>Micromonosporales</taxon>
        <taxon>Micromonosporaceae</taxon>
        <taxon>Hamadaea</taxon>
    </lineage>
</organism>
<dbReference type="PANTHER" id="PTHR21040">
    <property type="entry name" value="BCDNA.GH04120"/>
    <property type="match status" value="1"/>
</dbReference>
<dbReference type="Gene3D" id="1.20.120.670">
    <property type="entry name" value="N-acetyl-b-d-glucoasminidase"/>
    <property type="match status" value="1"/>
</dbReference>